<dbReference type="SUPFAM" id="SSF46689">
    <property type="entry name" value="Homeodomain-like"/>
    <property type="match status" value="1"/>
</dbReference>
<evidence type="ECO:0000313" key="6">
    <source>
        <dbReference type="EMBL" id="MBA5606764.1"/>
    </source>
</evidence>
<proteinExistence type="predicted"/>
<feature type="domain" description="HTH tetR-type" evidence="5">
    <location>
        <begin position="20"/>
        <end position="80"/>
    </location>
</feature>
<evidence type="ECO:0000256" key="2">
    <source>
        <dbReference type="ARBA" id="ARBA00023125"/>
    </source>
</evidence>
<evidence type="ECO:0000313" key="7">
    <source>
        <dbReference type="Proteomes" id="UP000566711"/>
    </source>
</evidence>
<keyword evidence="1" id="KW-0805">Transcription regulation</keyword>
<evidence type="ECO:0000256" key="4">
    <source>
        <dbReference type="PROSITE-ProRule" id="PRU00335"/>
    </source>
</evidence>
<dbReference type="PANTHER" id="PTHR30055:SF234">
    <property type="entry name" value="HTH-TYPE TRANSCRIPTIONAL REGULATOR BETI"/>
    <property type="match status" value="1"/>
</dbReference>
<dbReference type="Proteomes" id="UP000566711">
    <property type="component" value="Unassembled WGS sequence"/>
</dbReference>
<dbReference type="AlphaFoldDB" id="A0A7W2EJ37"/>
<dbReference type="InterPro" id="IPR009057">
    <property type="entry name" value="Homeodomain-like_sf"/>
</dbReference>
<name>A0A7W2EJ37_9BURK</name>
<evidence type="ECO:0000259" key="5">
    <source>
        <dbReference type="PROSITE" id="PS50977"/>
    </source>
</evidence>
<organism evidence="6 7">
    <name type="scientific">Rugamonas fusca</name>
    <dbReference type="NCBI Taxonomy" id="2758568"/>
    <lineage>
        <taxon>Bacteria</taxon>
        <taxon>Pseudomonadati</taxon>
        <taxon>Pseudomonadota</taxon>
        <taxon>Betaproteobacteria</taxon>
        <taxon>Burkholderiales</taxon>
        <taxon>Oxalobacteraceae</taxon>
        <taxon>Telluria group</taxon>
        <taxon>Rugamonas</taxon>
    </lineage>
</organism>
<keyword evidence="2 4" id="KW-0238">DNA-binding</keyword>
<dbReference type="Gene3D" id="1.10.357.10">
    <property type="entry name" value="Tetracycline Repressor, domain 2"/>
    <property type="match status" value="1"/>
</dbReference>
<dbReference type="InterPro" id="IPR050109">
    <property type="entry name" value="HTH-type_TetR-like_transc_reg"/>
</dbReference>
<reference evidence="6 7" key="1">
    <citation type="submission" date="2020-07" db="EMBL/GenBank/DDBJ databases">
        <title>Novel species isolated from subtropical streams in China.</title>
        <authorList>
            <person name="Lu H."/>
        </authorList>
    </citation>
    <scope>NUCLEOTIDE SEQUENCE [LARGE SCALE GENOMIC DNA]</scope>
    <source>
        <strain evidence="6 7">FT3S</strain>
    </source>
</reference>
<keyword evidence="3" id="KW-0804">Transcription</keyword>
<dbReference type="Pfam" id="PF00440">
    <property type="entry name" value="TetR_N"/>
    <property type="match status" value="1"/>
</dbReference>
<accession>A0A7W2EJ37</accession>
<gene>
    <name evidence="6" type="ORF">H3H36_15510</name>
</gene>
<feature type="DNA-binding region" description="H-T-H motif" evidence="4">
    <location>
        <begin position="43"/>
        <end position="62"/>
    </location>
</feature>
<dbReference type="GO" id="GO:0000976">
    <property type="term" value="F:transcription cis-regulatory region binding"/>
    <property type="evidence" value="ECO:0007669"/>
    <property type="project" value="TreeGrafter"/>
</dbReference>
<protein>
    <submittedName>
        <fullName evidence="6">TetR/AcrR family transcriptional regulator</fullName>
    </submittedName>
</protein>
<evidence type="ECO:0000256" key="1">
    <source>
        <dbReference type="ARBA" id="ARBA00023015"/>
    </source>
</evidence>
<dbReference type="PANTHER" id="PTHR30055">
    <property type="entry name" value="HTH-TYPE TRANSCRIPTIONAL REGULATOR RUTR"/>
    <property type="match status" value="1"/>
</dbReference>
<sequence length="229" mass="24505">MTNTELTVDHRTRVAAQRRERTRARLLESALQVFAEKGPEAAVIDDVIALAGMARGSFYNYFRTNEELLAGVAGALSDELLRLIDPVVQLHADPAARVACGARLLLHAVRGYPLLGAFLSRLKLPVADGQLIGVAFLARDLDAGIAQQRFAPMLVRVAIDLVTGTLLCAAQSQARETLPANYPEAVVHAVLLGLGIPADEAARLVALPLPKIVLPDNSILNRTAAADRP</sequence>
<evidence type="ECO:0000256" key="3">
    <source>
        <dbReference type="ARBA" id="ARBA00023163"/>
    </source>
</evidence>
<dbReference type="RefSeq" id="WP_182218988.1">
    <property type="nucleotide sequence ID" value="NZ_JACEZS010000012.1"/>
</dbReference>
<comment type="caution">
    <text evidence="6">The sequence shown here is derived from an EMBL/GenBank/DDBJ whole genome shotgun (WGS) entry which is preliminary data.</text>
</comment>
<dbReference type="EMBL" id="JACEZS010000012">
    <property type="protein sequence ID" value="MBA5606764.1"/>
    <property type="molecule type" value="Genomic_DNA"/>
</dbReference>
<dbReference type="PRINTS" id="PR00455">
    <property type="entry name" value="HTHTETR"/>
</dbReference>
<keyword evidence="7" id="KW-1185">Reference proteome</keyword>
<dbReference type="GO" id="GO:0003700">
    <property type="term" value="F:DNA-binding transcription factor activity"/>
    <property type="evidence" value="ECO:0007669"/>
    <property type="project" value="TreeGrafter"/>
</dbReference>
<dbReference type="InterPro" id="IPR001647">
    <property type="entry name" value="HTH_TetR"/>
</dbReference>
<dbReference type="PROSITE" id="PS50977">
    <property type="entry name" value="HTH_TETR_2"/>
    <property type="match status" value="1"/>
</dbReference>